<evidence type="ECO:0000256" key="2">
    <source>
        <dbReference type="SAM" id="MobiDB-lite"/>
    </source>
</evidence>
<feature type="compositionally biased region" description="Low complexity" evidence="2">
    <location>
        <begin position="1"/>
        <end position="13"/>
    </location>
</feature>
<dbReference type="InterPro" id="IPR007955">
    <property type="entry name" value="Bystin"/>
</dbReference>
<dbReference type="Gene3D" id="2.60.120.920">
    <property type="match status" value="1"/>
</dbReference>
<dbReference type="GO" id="GO:0030515">
    <property type="term" value="F:snoRNA binding"/>
    <property type="evidence" value="ECO:0007669"/>
    <property type="project" value="TreeGrafter"/>
</dbReference>
<feature type="region of interest" description="Disordered" evidence="2">
    <location>
        <begin position="1"/>
        <end position="52"/>
    </location>
</feature>
<dbReference type="EMBL" id="KE721402">
    <property type="protein sequence ID" value="ERF69529.1"/>
    <property type="molecule type" value="Genomic_DNA"/>
</dbReference>
<dbReference type="eggNOG" id="KOG2626">
    <property type="taxonomic scope" value="Eukaryota"/>
</dbReference>
<evidence type="ECO:0000313" key="4">
    <source>
        <dbReference type="Proteomes" id="UP000019373"/>
    </source>
</evidence>
<dbReference type="GO" id="GO:0030688">
    <property type="term" value="C:preribosome, small subunit precursor"/>
    <property type="evidence" value="ECO:0007669"/>
    <property type="project" value="TreeGrafter"/>
</dbReference>
<dbReference type="GeneID" id="19236913"/>
<feature type="region of interest" description="Disordered" evidence="2">
    <location>
        <begin position="564"/>
        <end position="606"/>
    </location>
</feature>
<dbReference type="OrthoDB" id="2192561at2759"/>
<feature type="compositionally biased region" description="Basic and acidic residues" evidence="2">
    <location>
        <begin position="570"/>
        <end position="590"/>
    </location>
</feature>
<dbReference type="HOGENOM" id="CLU_285908_0_0_1"/>
<evidence type="ECO:0000256" key="1">
    <source>
        <dbReference type="ARBA" id="ARBA00007114"/>
    </source>
</evidence>
<dbReference type="PANTHER" id="PTHR12821:SF0">
    <property type="entry name" value="BYSTIN"/>
    <property type="match status" value="1"/>
</dbReference>
<dbReference type="eggNOG" id="KOG3871">
    <property type="taxonomic scope" value="Eukaryota"/>
</dbReference>
<organism evidence="3 4">
    <name type="scientific">Endocarpon pusillum (strain Z07020 / HMAS-L-300199)</name>
    <name type="common">Lichen-forming fungus</name>
    <dbReference type="NCBI Taxonomy" id="1263415"/>
    <lineage>
        <taxon>Eukaryota</taxon>
        <taxon>Fungi</taxon>
        <taxon>Dikarya</taxon>
        <taxon>Ascomycota</taxon>
        <taxon>Pezizomycotina</taxon>
        <taxon>Eurotiomycetes</taxon>
        <taxon>Chaetothyriomycetidae</taxon>
        <taxon>Verrucariales</taxon>
        <taxon>Verrucariaceae</taxon>
        <taxon>Endocarpon</taxon>
    </lineage>
</organism>
<feature type="compositionally biased region" description="Basic residues" evidence="2">
    <location>
        <begin position="849"/>
        <end position="866"/>
    </location>
</feature>
<dbReference type="GO" id="GO:0005737">
    <property type="term" value="C:cytoplasm"/>
    <property type="evidence" value="ECO:0007669"/>
    <property type="project" value="TreeGrafter"/>
</dbReference>
<accession>U1HKP6</accession>
<reference evidence="4" key="1">
    <citation type="journal article" date="2014" name="BMC Genomics">
        <title>Genome characteristics reveal the impact of lichenization on lichen-forming fungus Endocarpon pusillum Hedwig (Verrucariales, Ascomycota).</title>
        <authorList>
            <person name="Wang Y.-Y."/>
            <person name="Liu B."/>
            <person name="Zhang X.-Y."/>
            <person name="Zhou Q.-M."/>
            <person name="Zhang T."/>
            <person name="Li H."/>
            <person name="Yu Y.-F."/>
            <person name="Zhang X.-L."/>
            <person name="Hao X.-Y."/>
            <person name="Wang M."/>
            <person name="Wang L."/>
            <person name="Wei J.-C."/>
        </authorList>
    </citation>
    <scope>NUCLEOTIDE SEQUENCE [LARGE SCALE GENOMIC DNA]</scope>
    <source>
        <strain evidence="4">Z07020 / HMAS-L-300199</strain>
    </source>
</reference>
<dbReference type="PANTHER" id="PTHR12821">
    <property type="entry name" value="BYSTIN"/>
    <property type="match status" value="1"/>
</dbReference>
<feature type="region of interest" description="Disordered" evidence="2">
    <location>
        <begin position="839"/>
        <end position="883"/>
    </location>
</feature>
<dbReference type="GO" id="GO:0006364">
    <property type="term" value="P:rRNA processing"/>
    <property type="evidence" value="ECO:0007669"/>
    <property type="project" value="TreeGrafter"/>
</dbReference>
<dbReference type="RefSeq" id="XP_007804786.1">
    <property type="nucleotide sequence ID" value="XM_007806595.1"/>
</dbReference>
<comment type="similarity">
    <text evidence="1">Belongs to the bystin family.</text>
</comment>
<evidence type="ECO:0000313" key="3">
    <source>
        <dbReference type="EMBL" id="ERF69529.1"/>
    </source>
</evidence>
<proteinExistence type="inferred from homology"/>
<keyword evidence="4" id="KW-1185">Reference proteome</keyword>
<dbReference type="AlphaFoldDB" id="U1HKP6"/>
<evidence type="ECO:0008006" key="5">
    <source>
        <dbReference type="Google" id="ProtNLM"/>
    </source>
</evidence>
<sequence length="1082" mass="120213">MPPPLSSSAPSRPVTRRHNPLAEDLSPAAHLRTKSTVSTTGKRKSRSFEENGDSYIDAVSSRKILAIAQDLVEEDASGTNRIGAVGAPNAAFAFDSRVAVEVSDNEQDGNDINRDEEAEWMPDEDVEEEDLDPSDLAVYNKFLLEDDTAATVAPSLATLSTSGRVAGKDCPRAGDEVRKDNQTTNLADLILQRIAEKEALDQRKANLQNASINDATSLASEIPPKVMEVFTKCGQLLSRYKSGPLPKPFKIIPTLPSWPDLLTITRPESWTPNAVFAATKIFISAPPDVAQHYLNTVLLDRVKEDIYETKKLNVHLYNALKKALYKPAAFFKGFLFPLVIENCTLREANIVSSVLVRVSIPVLHSAAALLRLCEIAADQSTTVNTESAGACNIFIRILLEKKYALPYKAVDALVFHFLRFRNSKSAAEDGDTEMSGVQNKSKQIVKDDKLPVLWHQSLLVFAQRYKNDITEDQREALLDLLLVRGHKDIGPEVRRELLVGRGRGTVQQLDREDVSDGDEREAVKFRGSFTSKVMFNVALAFEFSIGSGNELQLVRRPEVVAGMDLSSGRGQREKKPTEKVKDTSVKKDEPISGQLVPPKYKLPEPDPKWFEKPKEIPKTFHHTKINEKTGEKFDFYRLGPHLESKDKHHYCRAIRDQSTGLFHNVEAPPYHARLSDEEHPQCQDKLLHLFGKDMLAMNGESGHFTTKANVFAREGTLYYETKIISTAPIKELSTEPLAVTQNRTKTMTDTGRGSLTIGFARREHHYGQSLGSNRYSYGVRTAAAASRYGNGSFQSQYWMVKPKNPGHLKDGDVVGLMITLPPLDIHQKVAKGTFDHATDAPQLKVGPKQFKKASKSASKGKGKKKAVQVAEEETAKPDPTTPANLDIIRDRYPVYYKGNIYHESSEYSPNIYDMSAVPIETSKKATINPETAKPWDMTNDIHPNCEVPYFRTLPGSKIEMWLNGEYQGVVFEHLLAFLPPCSYIDVSGAKKQIKEPYDDGTLGYYPAISTYQGGACAVRFDEPFWHGVPKDRPEARPFGIRYNEQIAEDEAADLVDEVAWGIGSGGAEAQIQAPGTVAQQEA</sequence>
<protein>
    <recommendedName>
        <fullName evidence="5">SPRY domain-containing protein</fullName>
    </recommendedName>
</protein>
<dbReference type="InterPro" id="IPR043136">
    <property type="entry name" value="B30.2/SPRY_sf"/>
</dbReference>
<dbReference type="Proteomes" id="UP000019373">
    <property type="component" value="Unassembled WGS sequence"/>
</dbReference>
<dbReference type="GO" id="GO:0005730">
    <property type="term" value="C:nucleolus"/>
    <property type="evidence" value="ECO:0007669"/>
    <property type="project" value="TreeGrafter"/>
</dbReference>
<dbReference type="Pfam" id="PF05291">
    <property type="entry name" value="Bystin"/>
    <property type="match status" value="1"/>
</dbReference>
<name>U1HKP6_ENDPU</name>
<gene>
    <name evidence="3" type="ORF">EPUS_01858</name>
</gene>